<protein>
    <submittedName>
        <fullName evidence="1">Uncharacterized protein</fullName>
    </submittedName>
</protein>
<organism evidence="1 2">
    <name type="scientific">Loxostege sticticalis</name>
    <name type="common">Beet webworm moth</name>
    <dbReference type="NCBI Taxonomy" id="481309"/>
    <lineage>
        <taxon>Eukaryota</taxon>
        <taxon>Metazoa</taxon>
        <taxon>Ecdysozoa</taxon>
        <taxon>Arthropoda</taxon>
        <taxon>Hexapoda</taxon>
        <taxon>Insecta</taxon>
        <taxon>Pterygota</taxon>
        <taxon>Neoptera</taxon>
        <taxon>Endopterygota</taxon>
        <taxon>Lepidoptera</taxon>
        <taxon>Glossata</taxon>
        <taxon>Ditrysia</taxon>
        <taxon>Pyraloidea</taxon>
        <taxon>Crambidae</taxon>
        <taxon>Pyraustinae</taxon>
        <taxon>Loxostege</taxon>
    </lineage>
</organism>
<comment type="caution">
    <text evidence="1">The sequence shown here is derived from an EMBL/GenBank/DDBJ whole genome shotgun (WGS) entry which is preliminary data.</text>
</comment>
<proteinExistence type="predicted"/>
<accession>A0ABD0S6L2</accession>
<reference evidence="1 2" key="1">
    <citation type="submission" date="2024-06" db="EMBL/GenBank/DDBJ databases">
        <title>A chromosome-level genome assembly of beet webworm, Loxostege sticticalis.</title>
        <authorList>
            <person name="Zhang Y."/>
        </authorList>
    </citation>
    <scope>NUCLEOTIDE SEQUENCE [LARGE SCALE GENOMIC DNA]</scope>
    <source>
        <strain evidence="1">AQ028</strain>
        <tissue evidence="1">Male pupae</tissue>
    </source>
</reference>
<dbReference type="Proteomes" id="UP001549921">
    <property type="component" value="Unassembled WGS sequence"/>
</dbReference>
<gene>
    <name evidence="1" type="ORF">ABMA28_011217</name>
</gene>
<evidence type="ECO:0000313" key="2">
    <source>
        <dbReference type="Proteomes" id="UP001549921"/>
    </source>
</evidence>
<sequence length="115" mass="13397">MLTRRFSRCTEEVKVTLFKAYCQGIYTGNLWVKHTKKSLDALRIQYNNVFRMMLGLPRFCSASGMFAEYQTDSFNAIIRKKTSSLISRMRNSSDSILKTLADRFTSPIWRCFVSN</sequence>
<evidence type="ECO:0000313" key="1">
    <source>
        <dbReference type="EMBL" id="KAL0809704.1"/>
    </source>
</evidence>
<dbReference type="EMBL" id="JBEDNZ010000028">
    <property type="protein sequence ID" value="KAL0809704.1"/>
    <property type="molecule type" value="Genomic_DNA"/>
</dbReference>
<dbReference type="AlphaFoldDB" id="A0ABD0S6L2"/>
<name>A0ABD0S6L2_LOXSC</name>